<feature type="non-terminal residue" evidence="1">
    <location>
        <position position="1"/>
    </location>
</feature>
<dbReference type="OMA" id="ANARAKC"/>
<dbReference type="AlphaFoldDB" id="A0A137PFA7"/>
<dbReference type="EMBL" id="KQ964433">
    <property type="protein sequence ID" value="KXN73684.1"/>
    <property type="molecule type" value="Genomic_DNA"/>
</dbReference>
<sequence length="368" mass="41709">EVRKIVDNGDPANRIDVVFMGDGYTANERTKFFNDVTRLTKDMFEGVTFKSWLPLINIWGIHVPSVESGIGYDGAKNTPFKLYREKGQLRAIYTSNAANARAKCKLTGANACDYPSLIANDDFYGGVGGEFVISTRSERTGNIVLRHEMGHSFIGLGDEYDNSWAYYGANYAESLEKVGWKNWLSGPVREERAVYRLLEYPWHDLSQGSKSYNFTSDGTYHRYFLQVSVSAAGQEDSLEFVLDGKVLPWKTRGSDDREFYNWRGDAGFSAGQHTFTVRSKTASTNTKIPRMIASVTLHEYGNESEFKISNDYYSAYPTWNDKRVKSYRPTNEGCLMRNMTSSHFCNVCKEGMWHSFLNKISLIDGVSV</sequence>
<dbReference type="GO" id="GO:0008237">
    <property type="term" value="F:metallopeptidase activity"/>
    <property type="evidence" value="ECO:0007669"/>
    <property type="project" value="InterPro"/>
</dbReference>
<proteinExistence type="predicted"/>
<dbReference type="Gene3D" id="3.40.390.10">
    <property type="entry name" value="Collagenase (Catalytic Domain)"/>
    <property type="match status" value="2"/>
</dbReference>
<protein>
    <recommendedName>
        <fullName evidence="3">IgA peptidase M64</fullName>
    </recommendedName>
</protein>
<evidence type="ECO:0000313" key="1">
    <source>
        <dbReference type="EMBL" id="KXN73684.1"/>
    </source>
</evidence>
<gene>
    <name evidence="1" type="ORF">CONCODRAFT_27640</name>
</gene>
<keyword evidence="2" id="KW-1185">Reference proteome</keyword>
<accession>A0A137PFA7</accession>
<organism evidence="1 2">
    <name type="scientific">Conidiobolus coronatus (strain ATCC 28846 / CBS 209.66 / NRRL 28638)</name>
    <name type="common">Delacroixia coronata</name>
    <dbReference type="NCBI Taxonomy" id="796925"/>
    <lineage>
        <taxon>Eukaryota</taxon>
        <taxon>Fungi</taxon>
        <taxon>Fungi incertae sedis</taxon>
        <taxon>Zoopagomycota</taxon>
        <taxon>Entomophthoromycotina</taxon>
        <taxon>Entomophthoromycetes</taxon>
        <taxon>Entomophthorales</taxon>
        <taxon>Ancylistaceae</taxon>
        <taxon>Conidiobolus</taxon>
    </lineage>
</organism>
<feature type="non-terminal residue" evidence="1">
    <location>
        <position position="368"/>
    </location>
</feature>
<dbReference type="Proteomes" id="UP000070444">
    <property type="component" value="Unassembled WGS sequence"/>
</dbReference>
<evidence type="ECO:0008006" key="3">
    <source>
        <dbReference type="Google" id="ProtNLM"/>
    </source>
</evidence>
<name>A0A137PFA7_CONC2</name>
<reference evidence="1 2" key="1">
    <citation type="journal article" date="2015" name="Genome Biol. Evol.">
        <title>Phylogenomic analyses indicate that early fungi evolved digesting cell walls of algal ancestors of land plants.</title>
        <authorList>
            <person name="Chang Y."/>
            <person name="Wang S."/>
            <person name="Sekimoto S."/>
            <person name="Aerts A.L."/>
            <person name="Choi C."/>
            <person name="Clum A."/>
            <person name="LaButti K.M."/>
            <person name="Lindquist E.A."/>
            <person name="Yee Ngan C."/>
            <person name="Ohm R.A."/>
            <person name="Salamov A.A."/>
            <person name="Grigoriev I.V."/>
            <person name="Spatafora J.W."/>
            <person name="Berbee M.L."/>
        </authorList>
    </citation>
    <scope>NUCLEOTIDE SEQUENCE [LARGE SCALE GENOMIC DNA]</scope>
    <source>
        <strain evidence="1 2">NRRL 28638</strain>
    </source>
</reference>
<dbReference type="InterPro" id="IPR019026">
    <property type="entry name" value="Peptidase_M64_IgA"/>
</dbReference>
<dbReference type="Pfam" id="PF09471">
    <property type="entry name" value="Peptidase_M64"/>
    <property type="match status" value="1"/>
</dbReference>
<dbReference type="InterPro" id="IPR024079">
    <property type="entry name" value="MetalloPept_cat_dom_sf"/>
</dbReference>
<evidence type="ECO:0000313" key="2">
    <source>
        <dbReference type="Proteomes" id="UP000070444"/>
    </source>
</evidence>
<dbReference type="OrthoDB" id="2961863at2759"/>